<organism evidence="1 2">
    <name type="scientific">Cetraspora pellucida</name>
    <dbReference type="NCBI Taxonomy" id="1433469"/>
    <lineage>
        <taxon>Eukaryota</taxon>
        <taxon>Fungi</taxon>
        <taxon>Fungi incertae sedis</taxon>
        <taxon>Mucoromycota</taxon>
        <taxon>Glomeromycotina</taxon>
        <taxon>Glomeromycetes</taxon>
        <taxon>Diversisporales</taxon>
        <taxon>Gigasporaceae</taxon>
        <taxon>Cetraspora</taxon>
    </lineage>
</organism>
<reference evidence="1" key="1">
    <citation type="submission" date="2021-06" db="EMBL/GenBank/DDBJ databases">
        <authorList>
            <person name="Kallberg Y."/>
            <person name="Tangrot J."/>
            <person name="Rosling A."/>
        </authorList>
    </citation>
    <scope>NUCLEOTIDE SEQUENCE</scope>
    <source>
        <strain evidence="1">28 12/20/2015</strain>
    </source>
</reference>
<feature type="non-terminal residue" evidence="1">
    <location>
        <position position="75"/>
    </location>
</feature>
<protein>
    <submittedName>
        <fullName evidence="1">16449_t:CDS:1</fullName>
    </submittedName>
</protein>
<gene>
    <name evidence="1" type="ORF">SPELUC_LOCUS2021</name>
</gene>
<comment type="caution">
    <text evidence="1">The sequence shown here is derived from an EMBL/GenBank/DDBJ whole genome shotgun (WGS) entry which is preliminary data.</text>
</comment>
<proteinExistence type="predicted"/>
<dbReference type="Proteomes" id="UP000789366">
    <property type="component" value="Unassembled WGS sequence"/>
</dbReference>
<name>A0ACA9KK71_9GLOM</name>
<evidence type="ECO:0000313" key="1">
    <source>
        <dbReference type="EMBL" id="CAG8478553.1"/>
    </source>
</evidence>
<sequence length="75" mass="8170">MDTSGSDTDFTTIKDDDSEQEINTRSITPKKRRTRSFSTSGSLSDDLIDESQLSSVGGSTSASESIKIKKEKPTH</sequence>
<accession>A0ACA9KK71</accession>
<dbReference type="EMBL" id="CAJVPW010001234">
    <property type="protein sequence ID" value="CAG8478553.1"/>
    <property type="molecule type" value="Genomic_DNA"/>
</dbReference>
<keyword evidence="2" id="KW-1185">Reference proteome</keyword>
<evidence type="ECO:0000313" key="2">
    <source>
        <dbReference type="Proteomes" id="UP000789366"/>
    </source>
</evidence>